<dbReference type="Gene3D" id="1.10.10.160">
    <property type="match status" value="1"/>
</dbReference>
<evidence type="ECO:0000256" key="1">
    <source>
        <dbReference type="ARBA" id="ARBA00022741"/>
    </source>
</evidence>
<feature type="domain" description="UvrD-like helicase ATP-binding" evidence="5">
    <location>
        <begin position="88"/>
        <end position="183"/>
    </location>
</feature>
<dbReference type="GO" id="GO:0004386">
    <property type="term" value="F:helicase activity"/>
    <property type="evidence" value="ECO:0007669"/>
    <property type="project" value="UniProtKB-KW"/>
</dbReference>
<evidence type="ECO:0000256" key="2">
    <source>
        <dbReference type="ARBA" id="ARBA00022801"/>
    </source>
</evidence>
<dbReference type="ExpressionAtlas" id="A0A2K3JP78">
    <property type="expression patterns" value="baseline"/>
</dbReference>
<dbReference type="AlphaFoldDB" id="A0A2K3JP78"/>
<keyword evidence="4" id="KW-0067">ATP-binding</keyword>
<dbReference type="STRING" id="57577.A0A2K3JP78"/>
<feature type="non-terminal residue" evidence="6">
    <location>
        <position position="189"/>
    </location>
</feature>
<keyword evidence="1" id="KW-0547">Nucleotide-binding</keyword>
<dbReference type="InterPro" id="IPR027417">
    <property type="entry name" value="P-loop_NTPase"/>
</dbReference>
<dbReference type="Pfam" id="PF00580">
    <property type="entry name" value="UvrD-helicase"/>
    <property type="match status" value="1"/>
</dbReference>
<evidence type="ECO:0000313" key="7">
    <source>
        <dbReference type="Proteomes" id="UP000236291"/>
    </source>
</evidence>
<evidence type="ECO:0000313" key="6">
    <source>
        <dbReference type="EMBL" id="PNX55837.1"/>
    </source>
</evidence>
<gene>
    <name evidence="6" type="ORF">L195_g049468</name>
</gene>
<dbReference type="InterPro" id="IPR039904">
    <property type="entry name" value="TRANK1"/>
</dbReference>
<reference evidence="6 7" key="2">
    <citation type="journal article" date="2017" name="Front. Plant Sci.">
        <title>Gene Classification and Mining of Molecular Markers Useful in Red Clover (Trifolium pratense) Breeding.</title>
        <authorList>
            <person name="Istvanek J."/>
            <person name="Dluhosova J."/>
            <person name="Dluhos P."/>
            <person name="Patkova L."/>
            <person name="Nedelnik J."/>
            <person name="Repkova J."/>
        </authorList>
    </citation>
    <scope>NUCLEOTIDE SEQUENCE [LARGE SCALE GENOMIC DNA]</scope>
    <source>
        <strain evidence="7">cv. Tatra</strain>
        <tissue evidence="6">Young leaves</tissue>
    </source>
</reference>
<dbReference type="GO" id="GO:0005524">
    <property type="term" value="F:ATP binding"/>
    <property type="evidence" value="ECO:0007669"/>
    <property type="project" value="UniProtKB-KW"/>
</dbReference>
<evidence type="ECO:0000259" key="5">
    <source>
        <dbReference type="Pfam" id="PF00580"/>
    </source>
</evidence>
<dbReference type="GO" id="GO:0016787">
    <property type="term" value="F:hydrolase activity"/>
    <property type="evidence" value="ECO:0007669"/>
    <property type="project" value="UniProtKB-KW"/>
</dbReference>
<name>A0A2K3JP78_TRIPR</name>
<evidence type="ECO:0000256" key="4">
    <source>
        <dbReference type="ARBA" id="ARBA00022840"/>
    </source>
</evidence>
<accession>A0A2K3JP78</accession>
<sequence>MMLDGTLGNSYFERFGVPYVALETLMRKKEVTYDRFDSLYWPHFNSQFTKTLDPSRVFSEIMSHIKGGMQALEHDDGKLSRESYVSLSENRASSLSKQKREMIYNLYQSYEKMKMLRGDFDLADIVADLHLRLRTTRYEGDELHFVYIDEVQDLTMSQIALFKYVCPNIEEGFVFCGDTAQTIARGIDF</sequence>
<protein>
    <submittedName>
        <fullName evidence="6">Lupus brain antigen-like protein</fullName>
    </submittedName>
</protein>
<keyword evidence="3" id="KW-0347">Helicase</keyword>
<dbReference type="EMBL" id="ASHM01073011">
    <property type="protein sequence ID" value="PNX55837.1"/>
    <property type="molecule type" value="Genomic_DNA"/>
</dbReference>
<dbReference type="Proteomes" id="UP000236291">
    <property type="component" value="Unassembled WGS sequence"/>
</dbReference>
<evidence type="ECO:0000256" key="3">
    <source>
        <dbReference type="ARBA" id="ARBA00022806"/>
    </source>
</evidence>
<reference evidence="6 7" key="1">
    <citation type="journal article" date="2014" name="Am. J. Bot.">
        <title>Genome assembly and annotation for red clover (Trifolium pratense; Fabaceae).</title>
        <authorList>
            <person name="Istvanek J."/>
            <person name="Jaros M."/>
            <person name="Krenek A."/>
            <person name="Repkova J."/>
        </authorList>
    </citation>
    <scope>NUCLEOTIDE SEQUENCE [LARGE SCALE GENOMIC DNA]</scope>
    <source>
        <strain evidence="7">cv. Tatra</strain>
        <tissue evidence="6">Young leaves</tissue>
    </source>
</reference>
<dbReference type="SUPFAM" id="SSF52540">
    <property type="entry name" value="P-loop containing nucleoside triphosphate hydrolases"/>
    <property type="match status" value="1"/>
</dbReference>
<keyword evidence="2" id="KW-0378">Hydrolase</keyword>
<proteinExistence type="predicted"/>
<dbReference type="InterPro" id="IPR014016">
    <property type="entry name" value="UvrD-like_ATP-bd"/>
</dbReference>
<dbReference type="InterPro" id="IPR013986">
    <property type="entry name" value="DExx_box_DNA_helicase_dom_sf"/>
</dbReference>
<dbReference type="PANTHER" id="PTHR21529">
    <property type="entry name" value="MAMMARY TURMOR VIRUS RECEPTOR HOMOLOG 1, 2 MTVR1, 2"/>
    <property type="match status" value="1"/>
</dbReference>
<dbReference type="Gene3D" id="3.40.50.300">
    <property type="entry name" value="P-loop containing nucleotide triphosphate hydrolases"/>
    <property type="match status" value="1"/>
</dbReference>
<dbReference type="PANTHER" id="PTHR21529:SF4">
    <property type="entry name" value="TPR AND ANKYRIN REPEAT-CONTAINING PROTEIN 1"/>
    <property type="match status" value="1"/>
</dbReference>
<comment type="caution">
    <text evidence="6">The sequence shown here is derived from an EMBL/GenBank/DDBJ whole genome shotgun (WGS) entry which is preliminary data.</text>
</comment>
<organism evidence="6 7">
    <name type="scientific">Trifolium pratense</name>
    <name type="common">Red clover</name>
    <dbReference type="NCBI Taxonomy" id="57577"/>
    <lineage>
        <taxon>Eukaryota</taxon>
        <taxon>Viridiplantae</taxon>
        <taxon>Streptophyta</taxon>
        <taxon>Embryophyta</taxon>
        <taxon>Tracheophyta</taxon>
        <taxon>Spermatophyta</taxon>
        <taxon>Magnoliopsida</taxon>
        <taxon>eudicotyledons</taxon>
        <taxon>Gunneridae</taxon>
        <taxon>Pentapetalae</taxon>
        <taxon>rosids</taxon>
        <taxon>fabids</taxon>
        <taxon>Fabales</taxon>
        <taxon>Fabaceae</taxon>
        <taxon>Papilionoideae</taxon>
        <taxon>50 kb inversion clade</taxon>
        <taxon>NPAAA clade</taxon>
        <taxon>Hologalegina</taxon>
        <taxon>IRL clade</taxon>
        <taxon>Trifolieae</taxon>
        <taxon>Trifolium</taxon>
    </lineage>
</organism>